<dbReference type="SUPFAM" id="SSF50331">
    <property type="entry name" value="MOP-like"/>
    <property type="match status" value="1"/>
</dbReference>
<sequence>MKSLSVERVGAAYGSTRVLDGISFHVDRGEMLAVLGPSGCGKTTLLRSIAGLHRIDTGSIMLGEQLIDQPPRVYLPPEHRRIGLMPQEGGLFPHLSVGRNVGFGLVRPSLRSVFADRKVRRARVAELLDLVGLAHAIDARPRELSGGQQQRVALARALAPRPTVLLMDEPFAALDAGLRANIRSEVRAMLREQKVASILVTHDQAEAMGSADRVAVLLAGRCAQIGEPEHVYRAPVTREVAAFVGEAQFVAAARTGSHAETVFGKVAVLGEGHGRGEILIRPEQVRLASAPDGQFQVGEVQFSGPESIVTVHHRESEISVRASVRGEVPFGIGSIVRAEVAQPLAFFDSSSTTL</sequence>
<evidence type="ECO:0000313" key="11">
    <source>
        <dbReference type="Proteomes" id="UP001336020"/>
    </source>
</evidence>
<proteinExistence type="predicted"/>
<keyword evidence="7" id="KW-0406">Ion transport</keyword>
<dbReference type="RefSeq" id="WP_330136806.1">
    <property type="nucleotide sequence ID" value="NZ_JAUTXY010000020.1"/>
</dbReference>
<evidence type="ECO:0000256" key="4">
    <source>
        <dbReference type="ARBA" id="ARBA00022741"/>
    </source>
</evidence>
<gene>
    <name evidence="10" type="ORF">Q7514_29475</name>
</gene>
<dbReference type="Gene3D" id="3.40.50.300">
    <property type="entry name" value="P-loop containing nucleotide triphosphate hydrolases"/>
    <property type="match status" value="1"/>
</dbReference>
<protein>
    <submittedName>
        <fullName evidence="10">ABC transporter ATP-binding protein</fullName>
    </submittedName>
</protein>
<dbReference type="InterPro" id="IPR027417">
    <property type="entry name" value="P-loop_NTPase"/>
</dbReference>
<dbReference type="Pfam" id="PF00005">
    <property type="entry name" value="ABC_tran"/>
    <property type="match status" value="1"/>
</dbReference>
<dbReference type="EMBL" id="JAUTXY010000020">
    <property type="protein sequence ID" value="MEE2061661.1"/>
    <property type="molecule type" value="Genomic_DNA"/>
</dbReference>
<dbReference type="CDD" id="cd03259">
    <property type="entry name" value="ABC_Carb_Solutes_like"/>
    <property type="match status" value="1"/>
</dbReference>
<comment type="caution">
    <text evidence="10">The sequence shown here is derived from an EMBL/GenBank/DDBJ whole genome shotgun (WGS) entry which is preliminary data.</text>
</comment>
<keyword evidence="11" id="KW-1185">Reference proteome</keyword>
<dbReference type="PANTHER" id="PTHR42781">
    <property type="entry name" value="SPERMIDINE/PUTRESCINE IMPORT ATP-BINDING PROTEIN POTA"/>
    <property type="match status" value="1"/>
</dbReference>
<evidence type="ECO:0000259" key="9">
    <source>
        <dbReference type="PROSITE" id="PS50893"/>
    </source>
</evidence>
<dbReference type="InterPro" id="IPR015853">
    <property type="entry name" value="ABC_transpr_FbpC"/>
</dbReference>
<name>A0ABU7LJI1_9NOCA</name>
<dbReference type="PANTHER" id="PTHR42781:SF4">
    <property type="entry name" value="SPERMIDINE_PUTRESCINE IMPORT ATP-BINDING PROTEIN POTA"/>
    <property type="match status" value="1"/>
</dbReference>
<dbReference type="InterPro" id="IPR017871">
    <property type="entry name" value="ABC_transporter-like_CS"/>
</dbReference>
<keyword evidence="2" id="KW-1003">Cell membrane</keyword>
<organism evidence="10 11">
    <name type="scientific">Rhodococcus artemisiae</name>
    <dbReference type="NCBI Taxonomy" id="714159"/>
    <lineage>
        <taxon>Bacteria</taxon>
        <taxon>Bacillati</taxon>
        <taxon>Actinomycetota</taxon>
        <taxon>Actinomycetes</taxon>
        <taxon>Mycobacteriales</taxon>
        <taxon>Nocardiaceae</taxon>
        <taxon>Rhodococcus</taxon>
    </lineage>
</organism>
<accession>A0ABU7LJI1</accession>
<evidence type="ECO:0000256" key="6">
    <source>
        <dbReference type="ARBA" id="ARBA00023004"/>
    </source>
</evidence>
<feature type="domain" description="ABC transporter" evidence="9">
    <location>
        <begin position="1"/>
        <end position="244"/>
    </location>
</feature>
<evidence type="ECO:0000256" key="3">
    <source>
        <dbReference type="ARBA" id="ARBA00022496"/>
    </source>
</evidence>
<evidence type="ECO:0000256" key="5">
    <source>
        <dbReference type="ARBA" id="ARBA00022840"/>
    </source>
</evidence>
<keyword evidence="5 10" id="KW-0067">ATP-binding</keyword>
<keyword evidence="4" id="KW-0547">Nucleotide-binding</keyword>
<dbReference type="PROSITE" id="PS00211">
    <property type="entry name" value="ABC_TRANSPORTER_1"/>
    <property type="match status" value="1"/>
</dbReference>
<dbReference type="Proteomes" id="UP001336020">
    <property type="component" value="Unassembled WGS sequence"/>
</dbReference>
<keyword evidence="1" id="KW-0813">Transport</keyword>
<keyword evidence="6" id="KW-0408">Iron</keyword>
<dbReference type="SUPFAM" id="SSF52540">
    <property type="entry name" value="P-loop containing nucleoside triphosphate hydrolases"/>
    <property type="match status" value="1"/>
</dbReference>
<dbReference type="SMART" id="SM00382">
    <property type="entry name" value="AAA"/>
    <property type="match status" value="1"/>
</dbReference>
<reference evidence="10 11" key="1">
    <citation type="submission" date="2023-07" db="EMBL/GenBank/DDBJ databases">
        <authorList>
            <person name="Girao M."/>
            <person name="Carvalho M.F."/>
        </authorList>
    </citation>
    <scope>NUCLEOTIDE SEQUENCE [LARGE SCALE GENOMIC DNA]</scope>
    <source>
        <strain evidence="10 11">YIM65754</strain>
    </source>
</reference>
<evidence type="ECO:0000256" key="1">
    <source>
        <dbReference type="ARBA" id="ARBA00022448"/>
    </source>
</evidence>
<evidence type="ECO:0000256" key="7">
    <source>
        <dbReference type="ARBA" id="ARBA00023065"/>
    </source>
</evidence>
<dbReference type="InterPro" id="IPR003439">
    <property type="entry name" value="ABC_transporter-like_ATP-bd"/>
</dbReference>
<evidence type="ECO:0000256" key="8">
    <source>
        <dbReference type="ARBA" id="ARBA00023136"/>
    </source>
</evidence>
<evidence type="ECO:0000313" key="10">
    <source>
        <dbReference type="EMBL" id="MEE2061661.1"/>
    </source>
</evidence>
<dbReference type="InterPro" id="IPR003593">
    <property type="entry name" value="AAA+_ATPase"/>
</dbReference>
<keyword evidence="8" id="KW-0472">Membrane</keyword>
<keyword evidence="3" id="KW-0410">Iron transport</keyword>
<evidence type="ECO:0000256" key="2">
    <source>
        <dbReference type="ARBA" id="ARBA00022475"/>
    </source>
</evidence>
<dbReference type="GO" id="GO:0005524">
    <property type="term" value="F:ATP binding"/>
    <property type="evidence" value="ECO:0007669"/>
    <property type="project" value="UniProtKB-KW"/>
</dbReference>
<dbReference type="InterPro" id="IPR050093">
    <property type="entry name" value="ABC_SmlMolc_Importer"/>
</dbReference>
<dbReference type="InterPro" id="IPR008995">
    <property type="entry name" value="Mo/tungstate-bd_C_term_dom"/>
</dbReference>
<dbReference type="PROSITE" id="PS50893">
    <property type="entry name" value="ABC_TRANSPORTER_2"/>
    <property type="match status" value="1"/>
</dbReference>